<dbReference type="Pfam" id="PF08560">
    <property type="entry name" value="DUF1757"/>
    <property type="match status" value="1"/>
</dbReference>
<evidence type="ECO:0000313" key="2">
    <source>
        <dbReference type="Proteomes" id="UP001610335"/>
    </source>
</evidence>
<gene>
    <name evidence="1" type="ORF">BDW59DRAFT_152339</name>
</gene>
<keyword evidence="2" id="KW-1185">Reference proteome</keyword>
<evidence type="ECO:0000313" key="1">
    <source>
        <dbReference type="EMBL" id="KAL2817996.1"/>
    </source>
</evidence>
<accession>A0ABR4HR92</accession>
<name>A0ABR4HR92_9EURO</name>
<proteinExistence type="predicted"/>
<organism evidence="1 2">
    <name type="scientific">Aspergillus cavernicola</name>
    <dbReference type="NCBI Taxonomy" id="176166"/>
    <lineage>
        <taxon>Eukaryota</taxon>
        <taxon>Fungi</taxon>
        <taxon>Dikarya</taxon>
        <taxon>Ascomycota</taxon>
        <taxon>Pezizomycotina</taxon>
        <taxon>Eurotiomycetes</taxon>
        <taxon>Eurotiomycetidae</taxon>
        <taxon>Eurotiales</taxon>
        <taxon>Aspergillaceae</taxon>
        <taxon>Aspergillus</taxon>
        <taxon>Aspergillus subgen. Nidulantes</taxon>
    </lineage>
</organism>
<comment type="caution">
    <text evidence="1">The sequence shown here is derived from an EMBL/GenBank/DDBJ whole genome shotgun (WGS) entry which is preliminary data.</text>
</comment>
<protein>
    <submittedName>
        <fullName evidence="1">Uncharacterized protein</fullName>
    </submittedName>
</protein>
<dbReference type="InterPro" id="IPR013869">
    <property type="entry name" value="DUF1757"/>
</dbReference>
<reference evidence="1 2" key="1">
    <citation type="submission" date="2024-07" db="EMBL/GenBank/DDBJ databases">
        <title>Section-level genome sequencing and comparative genomics of Aspergillus sections Usti and Cavernicolus.</title>
        <authorList>
            <consortium name="Lawrence Berkeley National Laboratory"/>
            <person name="Nybo J.L."/>
            <person name="Vesth T.C."/>
            <person name="Theobald S."/>
            <person name="Frisvad J.C."/>
            <person name="Larsen T.O."/>
            <person name="Kjaerboelling I."/>
            <person name="Rothschild-Mancinelli K."/>
            <person name="Lyhne E.K."/>
            <person name="Kogle M.E."/>
            <person name="Barry K."/>
            <person name="Clum A."/>
            <person name="Na H."/>
            <person name="Ledsgaard L."/>
            <person name="Lin J."/>
            <person name="Lipzen A."/>
            <person name="Kuo A."/>
            <person name="Riley R."/>
            <person name="Mondo S."/>
            <person name="LaButti K."/>
            <person name="Haridas S."/>
            <person name="Pangalinan J."/>
            <person name="Salamov A.A."/>
            <person name="Simmons B.A."/>
            <person name="Magnuson J.K."/>
            <person name="Chen J."/>
            <person name="Drula E."/>
            <person name="Henrissat B."/>
            <person name="Wiebenga A."/>
            <person name="Lubbers R.J."/>
            <person name="Gomes A.C."/>
            <person name="Makela M.R."/>
            <person name="Stajich J."/>
            <person name="Grigoriev I.V."/>
            <person name="Mortensen U.H."/>
            <person name="De vries R.P."/>
            <person name="Baker S.E."/>
            <person name="Andersen M.R."/>
        </authorList>
    </citation>
    <scope>NUCLEOTIDE SEQUENCE [LARGE SCALE GENOMIC DNA]</scope>
    <source>
        <strain evidence="1 2">CBS 600.67</strain>
    </source>
</reference>
<dbReference type="Proteomes" id="UP001610335">
    <property type="component" value="Unassembled WGS sequence"/>
</dbReference>
<sequence>MSHFFPTTEYAEDQPLPRSILTTHVLYRGFQTGTTLALLGRTAQNLRTHQPITTSILVRAAATGAPIGTGLMGLALLGRMWGREEIEWKDRSWGLMHNQGQVEIDDWSQVGGVVGSVAGVLGCLVWRQLTGLRGVLVSGTA</sequence>
<dbReference type="EMBL" id="JBFXLS010000087">
    <property type="protein sequence ID" value="KAL2817996.1"/>
    <property type="molecule type" value="Genomic_DNA"/>
</dbReference>